<reference evidence="1" key="2">
    <citation type="submission" date="2013-05" db="EMBL/GenBank/DDBJ databases">
        <authorList>
            <person name="Carter J.-M."/>
            <person name="Baker S.C."/>
            <person name="Pink R."/>
            <person name="Carter D.R.F."/>
            <person name="Collins A."/>
            <person name="Tomlin J."/>
            <person name="Gibbs M."/>
            <person name="Breuker C.J."/>
        </authorList>
    </citation>
    <scope>NUCLEOTIDE SEQUENCE</scope>
    <source>
        <tissue evidence="1">Ovary</tissue>
    </source>
</reference>
<name>S4PCJ8_9NEOP</name>
<accession>S4PCJ8</accession>
<dbReference type="EMBL" id="GAIX01004161">
    <property type="protein sequence ID" value="JAA88399.1"/>
    <property type="molecule type" value="Transcribed_RNA"/>
</dbReference>
<reference evidence="1" key="1">
    <citation type="journal article" date="2013" name="BMC Genomics">
        <title>Unscrambling butterfly oogenesis.</title>
        <authorList>
            <person name="Carter J.M."/>
            <person name="Baker S.C."/>
            <person name="Pink R."/>
            <person name="Carter D.R."/>
            <person name="Collins A."/>
            <person name="Tomlin J."/>
            <person name="Gibbs M."/>
            <person name="Breuker C.J."/>
        </authorList>
    </citation>
    <scope>NUCLEOTIDE SEQUENCE</scope>
    <source>
        <tissue evidence="1">Ovary</tissue>
    </source>
</reference>
<protein>
    <submittedName>
        <fullName evidence="1">Uncharacterized protein</fullName>
    </submittedName>
</protein>
<proteinExistence type="predicted"/>
<organism evidence="1">
    <name type="scientific">Pararge aegeria</name>
    <name type="common">speckled wood butterfly</name>
    <dbReference type="NCBI Taxonomy" id="116150"/>
    <lineage>
        <taxon>Eukaryota</taxon>
        <taxon>Metazoa</taxon>
        <taxon>Ecdysozoa</taxon>
        <taxon>Arthropoda</taxon>
        <taxon>Hexapoda</taxon>
        <taxon>Insecta</taxon>
        <taxon>Pterygota</taxon>
        <taxon>Neoptera</taxon>
        <taxon>Endopterygota</taxon>
        <taxon>Lepidoptera</taxon>
        <taxon>Glossata</taxon>
        <taxon>Ditrysia</taxon>
        <taxon>Papilionoidea</taxon>
        <taxon>Nymphalidae</taxon>
        <taxon>Satyrinae</taxon>
        <taxon>Satyrini</taxon>
        <taxon>Parargina</taxon>
        <taxon>Pararge</taxon>
    </lineage>
</organism>
<dbReference type="AlphaFoldDB" id="S4PCJ8"/>
<evidence type="ECO:0000313" key="1">
    <source>
        <dbReference type="EMBL" id="JAA88399.1"/>
    </source>
</evidence>
<sequence length="78" mass="8963">MLSLRNKNDHAYRKIKFIVIAKRVVPSEYEANDCPAKQTLAGRKLPCCNFKWIIFFASIDSLPKVRNLNADDVKLLLV</sequence>